<keyword evidence="2" id="KW-1185">Reference proteome</keyword>
<reference evidence="1 2" key="1">
    <citation type="journal article" date="2023" name="Sci. Data">
        <title>Genome assembly of the Korean intertidal mud-creeper Batillaria attramentaria.</title>
        <authorList>
            <person name="Patra A.K."/>
            <person name="Ho P.T."/>
            <person name="Jun S."/>
            <person name="Lee S.J."/>
            <person name="Kim Y."/>
            <person name="Won Y.J."/>
        </authorList>
    </citation>
    <scope>NUCLEOTIDE SEQUENCE [LARGE SCALE GENOMIC DNA]</scope>
    <source>
        <strain evidence="1">Wonlab-2016</strain>
    </source>
</reference>
<organism evidence="1 2">
    <name type="scientific">Batillaria attramentaria</name>
    <dbReference type="NCBI Taxonomy" id="370345"/>
    <lineage>
        <taxon>Eukaryota</taxon>
        <taxon>Metazoa</taxon>
        <taxon>Spiralia</taxon>
        <taxon>Lophotrochozoa</taxon>
        <taxon>Mollusca</taxon>
        <taxon>Gastropoda</taxon>
        <taxon>Caenogastropoda</taxon>
        <taxon>Sorbeoconcha</taxon>
        <taxon>Cerithioidea</taxon>
        <taxon>Batillariidae</taxon>
        <taxon>Batillaria</taxon>
    </lineage>
</organism>
<dbReference type="EMBL" id="JACVVK020000198">
    <property type="protein sequence ID" value="KAK7485210.1"/>
    <property type="molecule type" value="Genomic_DNA"/>
</dbReference>
<dbReference type="AlphaFoldDB" id="A0ABD0KE33"/>
<accession>A0ABD0KE33</accession>
<sequence>VIVLGRKLKSMKGVVLQVNPTRNFRKGATLWQIWNAIRNYVTLCCMFERPVSCQYSAKVRDVWQ</sequence>
<name>A0ABD0KE33_9CAEN</name>
<comment type="caution">
    <text evidence="1">The sequence shown here is derived from an EMBL/GenBank/DDBJ whole genome shotgun (WGS) entry which is preliminary data.</text>
</comment>
<protein>
    <submittedName>
        <fullName evidence="1">Uncharacterized protein</fullName>
    </submittedName>
</protein>
<evidence type="ECO:0000313" key="2">
    <source>
        <dbReference type="Proteomes" id="UP001519460"/>
    </source>
</evidence>
<dbReference type="Proteomes" id="UP001519460">
    <property type="component" value="Unassembled WGS sequence"/>
</dbReference>
<gene>
    <name evidence="1" type="ORF">BaRGS_00023620</name>
</gene>
<evidence type="ECO:0000313" key="1">
    <source>
        <dbReference type="EMBL" id="KAK7485210.1"/>
    </source>
</evidence>
<feature type="non-terminal residue" evidence="1">
    <location>
        <position position="1"/>
    </location>
</feature>
<proteinExistence type="predicted"/>